<evidence type="ECO:0000313" key="3">
    <source>
        <dbReference type="Proteomes" id="UP000321490"/>
    </source>
</evidence>
<dbReference type="OrthoDB" id="5145750at2"/>
<protein>
    <submittedName>
        <fullName evidence="2">Uncharacterized protein</fullName>
    </submittedName>
</protein>
<comment type="caution">
    <text evidence="2">The sequence shown here is derived from an EMBL/GenBank/DDBJ whole genome shotgun (WGS) entry which is preliminary data.</text>
</comment>
<dbReference type="Proteomes" id="UP000321490">
    <property type="component" value="Unassembled WGS sequence"/>
</dbReference>
<accession>A0A562IPD1</accession>
<proteinExistence type="predicted"/>
<reference evidence="2 3" key="1">
    <citation type="submission" date="2019-07" db="EMBL/GenBank/DDBJ databases">
        <title>R&amp;d 2014.</title>
        <authorList>
            <person name="Klenk H.-P."/>
        </authorList>
    </citation>
    <scope>NUCLEOTIDE SEQUENCE [LARGE SCALE GENOMIC DNA]</scope>
    <source>
        <strain evidence="2 3">DSM 45764</strain>
    </source>
</reference>
<evidence type="ECO:0000313" key="2">
    <source>
        <dbReference type="EMBL" id="TWH72563.1"/>
    </source>
</evidence>
<name>A0A562IPD1_9ACTN</name>
<keyword evidence="3" id="KW-1185">Reference proteome</keyword>
<dbReference type="EMBL" id="VLKF01000001">
    <property type="protein sequence ID" value="TWH72563.1"/>
    <property type="molecule type" value="Genomic_DNA"/>
</dbReference>
<dbReference type="RefSeq" id="WP_153361858.1">
    <property type="nucleotide sequence ID" value="NZ_JABGDC010000175.1"/>
</dbReference>
<organism evidence="2 3">
    <name type="scientific">Modestobacter roseus</name>
    <dbReference type="NCBI Taxonomy" id="1181884"/>
    <lineage>
        <taxon>Bacteria</taxon>
        <taxon>Bacillati</taxon>
        <taxon>Actinomycetota</taxon>
        <taxon>Actinomycetes</taxon>
        <taxon>Geodermatophilales</taxon>
        <taxon>Geodermatophilaceae</taxon>
        <taxon>Modestobacter</taxon>
    </lineage>
</organism>
<evidence type="ECO:0000256" key="1">
    <source>
        <dbReference type="SAM" id="MobiDB-lite"/>
    </source>
</evidence>
<dbReference type="AlphaFoldDB" id="A0A562IPD1"/>
<gene>
    <name evidence="2" type="ORF">JD78_01079</name>
</gene>
<feature type="region of interest" description="Disordered" evidence="1">
    <location>
        <begin position="85"/>
        <end position="105"/>
    </location>
</feature>
<sequence length="105" mass="11551">MSRIPGRWALRMRTPVGSIEAEMTFTERDGGLTGEANGKGETVALHDVTTHPHPDGERVTWRQSITRPLRLDLLFDVVVAGDELQGHSRAGRLPKSTVTGHRLAD</sequence>